<protein>
    <recommendedName>
        <fullName evidence="1">CCR4-NOT transcription complex subunit 1 domain-containing protein</fullName>
    </recommendedName>
</protein>
<dbReference type="PANTHER" id="PTHR13162">
    <property type="entry name" value="CCR4-NOT TRANSCRIPTION COMPLEX"/>
    <property type="match status" value="1"/>
</dbReference>
<dbReference type="InterPro" id="IPR040398">
    <property type="entry name" value="Not1"/>
</dbReference>
<dbReference type="GO" id="GO:0030015">
    <property type="term" value="C:CCR4-NOT core complex"/>
    <property type="evidence" value="ECO:0007669"/>
    <property type="project" value="InterPro"/>
</dbReference>
<dbReference type="PANTHER" id="PTHR13162:SF8">
    <property type="entry name" value="CCR4-NOT TRANSCRIPTION COMPLEX SUBUNIT 1"/>
    <property type="match status" value="1"/>
</dbReference>
<sequence>MEADESRTNQAANLMIASLAGNLAHVTCKEPLRVAMANYLRSSMQTAISQDVLEQAVNLVTNDNLDLGCAVIEKAATEKAQRDLEEVIAPVLAV</sequence>
<name>A0A8T0ISG1_CERPU</name>
<evidence type="ECO:0000313" key="3">
    <source>
        <dbReference type="Proteomes" id="UP000822688"/>
    </source>
</evidence>
<dbReference type="InterPro" id="IPR024557">
    <property type="entry name" value="CNOT1_dom_4"/>
</dbReference>
<dbReference type="GO" id="GO:0017148">
    <property type="term" value="P:negative regulation of translation"/>
    <property type="evidence" value="ECO:0007669"/>
    <property type="project" value="InterPro"/>
</dbReference>
<accession>A0A8T0ISG1</accession>
<comment type="caution">
    <text evidence="2">The sequence shown here is derived from an EMBL/GenBank/DDBJ whole genome shotgun (WGS) entry which is preliminary data.</text>
</comment>
<feature type="domain" description="CCR4-NOT transcription complex subunit 1" evidence="1">
    <location>
        <begin position="1"/>
        <end position="92"/>
    </location>
</feature>
<evidence type="ECO:0000259" key="1">
    <source>
        <dbReference type="Pfam" id="PF12842"/>
    </source>
</evidence>
<gene>
    <name evidence="2" type="ORF">KC19_2G054300</name>
</gene>
<dbReference type="GO" id="GO:0000932">
    <property type="term" value="C:P-body"/>
    <property type="evidence" value="ECO:0007669"/>
    <property type="project" value="TreeGrafter"/>
</dbReference>
<keyword evidence="3" id="KW-1185">Reference proteome</keyword>
<dbReference type="AlphaFoldDB" id="A0A8T0ISG1"/>
<proteinExistence type="predicted"/>
<dbReference type="Pfam" id="PF12842">
    <property type="entry name" value="DUF3819"/>
    <property type="match status" value="1"/>
</dbReference>
<evidence type="ECO:0000313" key="2">
    <source>
        <dbReference type="EMBL" id="KAG0585985.1"/>
    </source>
</evidence>
<dbReference type="GO" id="GO:0060090">
    <property type="term" value="F:molecular adaptor activity"/>
    <property type="evidence" value="ECO:0007669"/>
    <property type="project" value="TreeGrafter"/>
</dbReference>
<dbReference type="GO" id="GO:0000288">
    <property type="term" value="P:nuclear-transcribed mRNA catabolic process, deadenylation-dependent decay"/>
    <property type="evidence" value="ECO:0007669"/>
    <property type="project" value="TreeGrafter"/>
</dbReference>
<reference evidence="2" key="1">
    <citation type="submission" date="2020-06" db="EMBL/GenBank/DDBJ databases">
        <title>WGS assembly of Ceratodon purpureus strain R40.</title>
        <authorList>
            <person name="Carey S.B."/>
            <person name="Jenkins J."/>
            <person name="Shu S."/>
            <person name="Lovell J.T."/>
            <person name="Sreedasyam A."/>
            <person name="Maumus F."/>
            <person name="Tiley G.P."/>
            <person name="Fernandez-Pozo N."/>
            <person name="Barry K."/>
            <person name="Chen C."/>
            <person name="Wang M."/>
            <person name="Lipzen A."/>
            <person name="Daum C."/>
            <person name="Saski C.A."/>
            <person name="Payton A.C."/>
            <person name="Mcbreen J.C."/>
            <person name="Conrad R.E."/>
            <person name="Kollar L.M."/>
            <person name="Olsson S."/>
            <person name="Huttunen S."/>
            <person name="Landis J.B."/>
            <person name="Wickett N.J."/>
            <person name="Johnson M.G."/>
            <person name="Rensing S.A."/>
            <person name="Grimwood J."/>
            <person name="Schmutz J."/>
            <person name="Mcdaniel S.F."/>
        </authorList>
    </citation>
    <scope>NUCLEOTIDE SEQUENCE</scope>
    <source>
        <strain evidence="2">R40</strain>
    </source>
</reference>
<organism evidence="2 3">
    <name type="scientific">Ceratodon purpureus</name>
    <name type="common">Fire moss</name>
    <name type="synonym">Dicranum purpureum</name>
    <dbReference type="NCBI Taxonomy" id="3225"/>
    <lineage>
        <taxon>Eukaryota</taxon>
        <taxon>Viridiplantae</taxon>
        <taxon>Streptophyta</taxon>
        <taxon>Embryophyta</taxon>
        <taxon>Bryophyta</taxon>
        <taxon>Bryophytina</taxon>
        <taxon>Bryopsida</taxon>
        <taxon>Dicranidae</taxon>
        <taxon>Pseudoditrichales</taxon>
        <taxon>Ditrichaceae</taxon>
        <taxon>Ceratodon</taxon>
    </lineage>
</organism>
<dbReference type="Proteomes" id="UP000822688">
    <property type="component" value="Chromosome 2"/>
</dbReference>
<dbReference type="EMBL" id="CM026422">
    <property type="protein sequence ID" value="KAG0585985.1"/>
    <property type="molecule type" value="Genomic_DNA"/>
</dbReference>